<evidence type="ECO:0000256" key="1">
    <source>
        <dbReference type="ARBA" id="ARBA00022839"/>
    </source>
</evidence>
<keyword evidence="1" id="KW-0540">Nuclease</keyword>
<organism evidence="4 5">
    <name type="scientific">Floricoccus tropicus</name>
    <dbReference type="NCBI Taxonomy" id="1859473"/>
    <lineage>
        <taxon>Bacteria</taxon>
        <taxon>Bacillati</taxon>
        <taxon>Bacillota</taxon>
        <taxon>Bacilli</taxon>
        <taxon>Lactobacillales</taxon>
        <taxon>Streptococcaceae</taxon>
        <taxon>Floricoccus</taxon>
    </lineage>
</organism>
<dbReference type="CDD" id="cd07732">
    <property type="entry name" value="metallo-hydrolase-like_MBL-fold"/>
    <property type="match status" value="1"/>
</dbReference>
<accession>A0A1E8GKM4</accession>
<feature type="domain" description="Metallo-beta-lactamase" evidence="3">
    <location>
        <begin position="21"/>
        <end position="245"/>
    </location>
</feature>
<keyword evidence="2" id="KW-0694">RNA-binding</keyword>
<evidence type="ECO:0000313" key="4">
    <source>
        <dbReference type="EMBL" id="OFI48800.1"/>
    </source>
</evidence>
<dbReference type="Gene3D" id="3.60.15.10">
    <property type="entry name" value="Ribonuclease Z/Hydroxyacylglutathione hydrolase-like"/>
    <property type="match status" value="1"/>
</dbReference>
<gene>
    <name evidence="4" type="ORF">BG261_05270</name>
</gene>
<dbReference type="InterPro" id="IPR042173">
    <property type="entry name" value="RNase_J_2"/>
</dbReference>
<dbReference type="RefSeq" id="WP_070792733.1">
    <property type="nucleotide sequence ID" value="NZ_MKIR01000023.1"/>
</dbReference>
<evidence type="ECO:0000259" key="3">
    <source>
        <dbReference type="SMART" id="SM00849"/>
    </source>
</evidence>
<evidence type="ECO:0000256" key="2">
    <source>
        <dbReference type="ARBA" id="ARBA00022884"/>
    </source>
</evidence>
<reference evidence="5" key="1">
    <citation type="submission" date="2016-09" db="EMBL/GenBank/DDBJ databases">
        <title>Draft genome sequence of a novel species of the family Streptococcaceae isolated from flowers.</title>
        <authorList>
            <person name="Chuah L.-O."/>
            <person name="Yap K.-P."/>
            <person name="Thong K.L."/>
            <person name="Liong M.T."/>
            <person name="Ahmad R."/>
            <person name="Rusul G."/>
        </authorList>
    </citation>
    <scope>NUCLEOTIDE SEQUENCE [LARGE SCALE GENOMIC DNA]</scope>
    <source>
        <strain evidence="5">DF1</strain>
    </source>
</reference>
<keyword evidence="4" id="KW-0378">Hydrolase</keyword>
<dbReference type="PANTHER" id="PTHR43694:SF1">
    <property type="entry name" value="RIBONUCLEASE J"/>
    <property type="match status" value="1"/>
</dbReference>
<dbReference type="PANTHER" id="PTHR43694">
    <property type="entry name" value="RIBONUCLEASE J"/>
    <property type="match status" value="1"/>
</dbReference>
<name>A0A1E8GKM4_9LACT</name>
<dbReference type="Pfam" id="PF12706">
    <property type="entry name" value="Lactamase_B_2"/>
    <property type="match status" value="1"/>
</dbReference>
<dbReference type="AlphaFoldDB" id="A0A1E8GKM4"/>
<sequence>MESKDRNKTIVTFHSGIMTIGGTVIEVAYNDSHIFFDFGTEFRPELNLKDESLETLLNNRLIPAIPAVYDKSFSTGLELPTIGEFKHTAVFLSHVHLDHSKMVNYLDEDIPLYAFEKTEQLLKSLNRAGTFLIPSPGKELSYVRPITKVEQGEIVTVGEITVEMMPVDHDAYGATGFLIRTPDKFLVYTGDLRLHGYDAQDTIDFCDKAQDCDMLMMEGVSVSFSDNPRELDIETFTEEDLVESLVELELENPDRQITFNGYPANLKRFAKIIERSPRTVVLEAQMAALFAEIFNIEVAYYYSSKNPEKVEFLDESLEIPYENLLTDKGEYLWQVVDNFENLQDGSLYIHSDAEPLGDFDPAYAKFLKMLARKNIEFTRLSCSGHARPRDLDRIIAMIHPKLLVPIHTLKPENLENPYGERILPRRGQKIILQGE</sequence>
<comment type="caution">
    <text evidence="4">The sequence shown here is derived from an EMBL/GenBank/DDBJ whole genome shotgun (WGS) entry which is preliminary data.</text>
</comment>
<keyword evidence="5" id="KW-1185">Reference proteome</keyword>
<evidence type="ECO:0000313" key="5">
    <source>
        <dbReference type="Proteomes" id="UP000178622"/>
    </source>
</evidence>
<dbReference type="EMBL" id="MKIR01000023">
    <property type="protein sequence ID" value="OFI48800.1"/>
    <property type="molecule type" value="Genomic_DNA"/>
</dbReference>
<dbReference type="SMART" id="SM00849">
    <property type="entry name" value="Lactamase_B"/>
    <property type="match status" value="1"/>
</dbReference>
<dbReference type="Gene3D" id="3.40.50.10710">
    <property type="entry name" value="Metallo-hydrolase/oxidoreductase"/>
    <property type="match status" value="1"/>
</dbReference>
<protein>
    <submittedName>
        <fullName evidence="4">MBL fold metallo-hydrolase</fullName>
    </submittedName>
</protein>
<proteinExistence type="predicted"/>
<dbReference type="SUPFAM" id="SSF56281">
    <property type="entry name" value="Metallo-hydrolase/oxidoreductase"/>
    <property type="match status" value="1"/>
</dbReference>
<dbReference type="GO" id="GO:0004527">
    <property type="term" value="F:exonuclease activity"/>
    <property type="evidence" value="ECO:0007669"/>
    <property type="project" value="UniProtKB-KW"/>
</dbReference>
<dbReference type="InterPro" id="IPR001279">
    <property type="entry name" value="Metallo-B-lactamas"/>
</dbReference>
<dbReference type="InterPro" id="IPR036866">
    <property type="entry name" value="RibonucZ/Hydroxyglut_hydro"/>
</dbReference>
<keyword evidence="1" id="KW-0269">Exonuclease</keyword>
<dbReference type="GO" id="GO:0003723">
    <property type="term" value="F:RNA binding"/>
    <property type="evidence" value="ECO:0007669"/>
    <property type="project" value="UniProtKB-KW"/>
</dbReference>
<dbReference type="STRING" id="1859473.BG261_05270"/>
<dbReference type="OrthoDB" id="9803916at2"/>
<dbReference type="Proteomes" id="UP000178622">
    <property type="component" value="Unassembled WGS sequence"/>
</dbReference>